<evidence type="ECO:0000256" key="8">
    <source>
        <dbReference type="ARBA" id="ARBA00022989"/>
    </source>
</evidence>
<keyword evidence="4" id="KW-0433">Leucine-rich repeat</keyword>
<dbReference type="Pfam" id="PF00560">
    <property type="entry name" value="LRR_1"/>
    <property type="match status" value="3"/>
</dbReference>
<dbReference type="Pfam" id="PF08263">
    <property type="entry name" value="LRRNT_2"/>
    <property type="match status" value="1"/>
</dbReference>
<organism evidence="13 14">
    <name type="scientific">Liquidambar formosana</name>
    <name type="common">Formosan gum</name>
    <dbReference type="NCBI Taxonomy" id="63359"/>
    <lineage>
        <taxon>Eukaryota</taxon>
        <taxon>Viridiplantae</taxon>
        <taxon>Streptophyta</taxon>
        <taxon>Embryophyta</taxon>
        <taxon>Tracheophyta</taxon>
        <taxon>Spermatophyta</taxon>
        <taxon>Magnoliopsida</taxon>
        <taxon>eudicotyledons</taxon>
        <taxon>Gunneridae</taxon>
        <taxon>Pentapetalae</taxon>
        <taxon>Saxifragales</taxon>
        <taxon>Altingiaceae</taxon>
        <taxon>Liquidambar</taxon>
    </lineage>
</organism>
<dbReference type="PROSITE" id="PS51450">
    <property type="entry name" value="LRR"/>
    <property type="match status" value="1"/>
</dbReference>
<comment type="caution">
    <text evidence="13">The sequence shown here is derived from an EMBL/GenBank/DDBJ whole genome shotgun (WGS) entry which is preliminary data.</text>
</comment>
<evidence type="ECO:0000313" key="14">
    <source>
        <dbReference type="Proteomes" id="UP001415857"/>
    </source>
</evidence>
<dbReference type="SMART" id="SM00369">
    <property type="entry name" value="LRR_TYP"/>
    <property type="match status" value="7"/>
</dbReference>
<evidence type="ECO:0000256" key="11">
    <source>
        <dbReference type="SAM" id="SignalP"/>
    </source>
</evidence>
<feature type="signal peptide" evidence="11">
    <location>
        <begin position="1"/>
        <end position="22"/>
    </location>
</feature>
<dbReference type="PANTHER" id="PTHR48063">
    <property type="entry name" value="LRR RECEPTOR-LIKE KINASE"/>
    <property type="match status" value="1"/>
</dbReference>
<comment type="similarity">
    <text evidence="2">Belongs to the RLP family.</text>
</comment>
<dbReference type="PANTHER" id="PTHR48063:SF112">
    <property type="entry name" value="RECEPTOR LIKE PROTEIN 30-LIKE"/>
    <property type="match status" value="1"/>
</dbReference>
<evidence type="ECO:0000259" key="12">
    <source>
        <dbReference type="Pfam" id="PF08263"/>
    </source>
</evidence>
<dbReference type="InterPro" id="IPR003591">
    <property type="entry name" value="Leu-rich_rpt_typical-subtyp"/>
</dbReference>
<keyword evidence="14" id="KW-1185">Reference proteome</keyword>
<protein>
    <recommendedName>
        <fullName evidence="12">Leucine-rich repeat-containing N-terminal plant-type domain-containing protein</fullName>
    </recommendedName>
</protein>
<evidence type="ECO:0000256" key="5">
    <source>
        <dbReference type="ARBA" id="ARBA00022692"/>
    </source>
</evidence>
<dbReference type="InterPro" id="IPR013210">
    <property type="entry name" value="LRR_N_plant-typ"/>
</dbReference>
<reference evidence="13 14" key="1">
    <citation type="journal article" date="2024" name="Plant J.">
        <title>Genome sequences and population genomics reveal climatic adaptation and genomic divergence between two closely related sweetgum species.</title>
        <authorList>
            <person name="Xu W.Q."/>
            <person name="Ren C.Q."/>
            <person name="Zhang X.Y."/>
            <person name="Comes H.P."/>
            <person name="Liu X.H."/>
            <person name="Li Y.G."/>
            <person name="Kettle C.J."/>
            <person name="Jalonen R."/>
            <person name="Gaisberger H."/>
            <person name="Ma Y.Z."/>
            <person name="Qiu Y.X."/>
        </authorList>
    </citation>
    <scope>NUCLEOTIDE SEQUENCE [LARGE SCALE GENOMIC DNA]</scope>
    <source>
        <strain evidence="13">Hangzhou</strain>
    </source>
</reference>
<dbReference type="EMBL" id="JBBPBK010000004">
    <property type="protein sequence ID" value="KAK9286336.1"/>
    <property type="molecule type" value="Genomic_DNA"/>
</dbReference>
<keyword evidence="10" id="KW-0325">Glycoprotein</keyword>
<keyword evidence="7" id="KW-0677">Repeat</keyword>
<evidence type="ECO:0000256" key="3">
    <source>
        <dbReference type="ARBA" id="ARBA00022475"/>
    </source>
</evidence>
<dbReference type="Pfam" id="PF13855">
    <property type="entry name" value="LRR_8"/>
    <property type="match status" value="2"/>
</dbReference>
<evidence type="ECO:0000256" key="2">
    <source>
        <dbReference type="ARBA" id="ARBA00009592"/>
    </source>
</evidence>
<keyword evidence="9" id="KW-0472">Membrane</keyword>
<feature type="chain" id="PRO_5042975706" description="Leucine-rich repeat-containing N-terminal plant-type domain-containing protein" evidence="11">
    <location>
        <begin position="23"/>
        <end position="452"/>
    </location>
</feature>
<dbReference type="GO" id="GO:0005886">
    <property type="term" value="C:plasma membrane"/>
    <property type="evidence" value="ECO:0007669"/>
    <property type="project" value="UniProtKB-SubCell"/>
</dbReference>
<keyword evidence="8" id="KW-1133">Transmembrane helix</keyword>
<gene>
    <name evidence="13" type="ORF">L1049_014729</name>
</gene>
<dbReference type="Gene3D" id="3.80.10.10">
    <property type="entry name" value="Ribonuclease Inhibitor"/>
    <property type="match status" value="2"/>
</dbReference>
<evidence type="ECO:0000256" key="6">
    <source>
        <dbReference type="ARBA" id="ARBA00022729"/>
    </source>
</evidence>
<sequence>MANNKACIQLLSIILLSGFLYLETVRLSSCQGDPNLGCRQIEKEALIEFKKSLTDPSDRLSSWVIGGDCCNWSGVVCNNRTGHVVKLKLRNLIPDSFDADGTTHRLGGKINSSLLDLKYLNYLDLSSNNFGGSEIPKFFGSLEKLRYLNLSGASFGGTIPPLIGNLSNLRYLDLNTYSDKSPENDLQWLSGLSSLKHLNLRRVDLSKAADHWLQAVNMLPSLLELHLPICALSKLPLSLPFVNFSSLLVLDLSNNGFDSSIPPWLFNLHKLQHLDLNSNNLRGTIPDAFANLTSLEKLDLSQNYNIGGRLSGNLGNLCNLRILSLSQNNISGEITELIDGLSSCNDSRLESMDLGYNKLGGFLPDSLGHLKSLKYLQLWENSFVGSIPNSIGNLSSLTEFYLSNNKFNGTIPESLGQLSTLAALAFSGNSWTGVITEAHFSNLISLTDPVNC</sequence>
<accession>A0AAP0S2J1</accession>
<dbReference type="InterPro" id="IPR032675">
    <property type="entry name" value="LRR_dom_sf"/>
</dbReference>
<name>A0AAP0S2J1_LIQFO</name>
<evidence type="ECO:0000313" key="13">
    <source>
        <dbReference type="EMBL" id="KAK9286336.1"/>
    </source>
</evidence>
<keyword evidence="3" id="KW-1003">Cell membrane</keyword>
<keyword evidence="5" id="KW-0812">Transmembrane</keyword>
<proteinExistence type="inferred from homology"/>
<dbReference type="SUPFAM" id="SSF52047">
    <property type="entry name" value="RNI-like"/>
    <property type="match status" value="1"/>
</dbReference>
<keyword evidence="6 11" id="KW-0732">Signal</keyword>
<evidence type="ECO:0000256" key="7">
    <source>
        <dbReference type="ARBA" id="ARBA00022737"/>
    </source>
</evidence>
<dbReference type="AlphaFoldDB" id="A0AAP0S2J1"/>
<dbReference type="InterPro" id="IPR046956">
    <property type="entry name" value="RLP23-like"/>
</dbReference>
<comment type="subcellular location">
    <subcellularLocation>
        <location evidence="1">Cell membrane</location>
        <topology evidence="1">Single-pass type I membrane protein</topology>
    </subcellularLocation>
</comment>
<dbReference type="FunFam" id="3.80.10.10:FF:000649">
    <property type="entry name" value="Leucine Rich Repeat family protein"/>
    <property type="match status" value="2"/>
</dbReference>
<feature type="domain" description="Leucine-rich repeat-containing N-terminal plant-type" evidence="12">
    <location>
        <begin position="42"/>
        <end position="78"/>
    </location>
</feature>
<dbReference type="Proteomes" id="UP001415857">
    <property type="component" value="Unassembled WGS sequence"/>
</dbReference>
<dbReference type="InterPro" id="IPR001611">
    <property type="entry name" value="Leu-rich_rpt"/>
</dbReference>
<evidence type="ECO:0000256" key="9">
    <source>
        <dbReference type="ARBA" id="ARBA00023136"/>
    </source>
</evidence>
<evidence type="ECO:0000256" key="10">
    <source>
        <dbReference type="ARBA" id="ARBA00023180"/>
    </source>
</evidence>
<evidence type="ECO:0000256" key="1">
    <source>
        <dbReference type="ARBA" id="ARBA00004251"/>
    </source>
</evidence>
<evidence type="ECO:0000256" key="4">
    <source>
        <dbReference type="ARBA" id="ARBA00022614"/>
    </source>
</evidence>